<dbReference type="InterPro" id="IPR007016">
    <property type="entry name" value="O-antigen_ligase-rel_domated"/>
</dbReference>
<dbReference type="PANTHER" id="PTHR37422">
    <property type="entry name" value="TEICHURONIC ACID BIOSYNTHESIS PROTEIN TUAE"/>
    <property type="match status" value="1"/>
</dbReference>
<name>H5XZM9_9FIRM</name>
<keyword evidence="8" id="KW-1185">Reference proteome</keyword>
<organism evidence="7 8">
    <name type="scientific">Desulfosporosinus youngiae DSM 17734</name>
    <dbReference type="NCBI Taxonomy" id="768710"/>
    <lineage>
        <taxon>Bacteria</taxon>
        <taxon>Bacillati</taxon>
        <taxon>Bacillota</taxon>
        <taxon>Clostridia</taxon>
        <taxon>Eubacteriales</taxon>
        <taxon>Desulfitobacteriaceae</taxon>
        <taxon>Desulfosporosinus</taxon>
    </lineage>
</organism>
<dbReference type="RefSeq" id="WP_007787192.1">
    <property type="nucleotide sequence ID" value="NZ_CM001441.1"/>
</dbReference>
<dbReference type="GO" id="GO:0016020">
    <property type="term" value="C:membrane"/>
    <property type="evidence" value="ECO:0007669"/>
    <property type="project" value="UniProtKB-SubCell"/>
</dbReference>
<dbReference type="GO" id="GO:0016874">
    <property type="term" value="F:ligase activity"/>
    <property type="evidence" value="ECO:0007669"/>
    <property type="project" value="UniProtKB-KW"/>
</dbReference>
<dbReference type="EMBL" id="CM001441">
    <property type="protein sequence ID" value="EHQ92003.1"/>
    <property type="molecule type" value="Genomic_DNA"/>
</dbReference>
<feature type="transmembrane region" description="Helical" evidence="5">
    <location>
        <begin position="130"/>
        <end position="154"/>
    </location>
</feature>
<keyword evidence="4 5" id="KW-0472">Membrane</keyword>
<dbReference type="Pfam" id="PF04932">
    <property type="entry name" value="Wzy_C"/>
    <property type="match status" value="1"/>
</dbReference>
<dbReference type="Proteomes" id="UP000005104">
    <property type="component" value="Chromosome"/>
</dbReference>
<dbReference type="InterPro" id="IPR051533">
    <property type="entry name" value="WaaL-like"/>
</dbReference>
<dbReference type="STRING" id="768710.DesyoDRAFT_5069"/>
<feature type="transmembrane region" description="Helical" evidence="5">
    <location>
        <begin position="101"/>
        <end position="118"/>
    </location>
</feature>
<gene>
    <name evidence="7" type="ORF">DesyoDRAFT_5069</name>
</gene>
<feature type="transmembrane region" description="Helical" evidence="5">
    <location>
        <begin position="68"/>
        <end position="89"/>
    </location>
</feature>
<evidence type="ECO:0000313" key="8">
    <source>
        <dbReference type="Proteomes" id="UP000005104"/>
    </source>
</evidence>
<keyword evidence="3 5" id="KW-1133">Transmembrane helix</keyword>
<evidence type="ECO:0000256" key="3">
    <source>
        <dbReference type="ARBA" id="ARBA00022989"/>
    </source>
</evidence>
<sequence>MKRWGAWIIPLFFALVPWDISKVLFPPYQSGAETPTSLTFLRLGMILLLAWGAVRFAQAGIGKTLKRLTEVPLIWAVLPLFIAVLISLTGSLQSRTTMIEGLRLLILFAVGVSVALGADRKEVFDRVFKVIFAMATLTAIIGLAQYLSGNWIWGGGIDMAGVRRVNATFIDPNLFARYLDISILGTLLLLQRRKWNLQIGIALALLIQVAALVVTFSRTGWLILLLGVLILAIGSVKKRRVHWSVLGLGGLGFAALYLIPGIRVRFETLFTGMSALGQREHLIKGGWAMFIENPLTGVGLGNFRWAIEQPYHYLVPWSDAVTRSHTSLITVAAEMGIFGILGMAAFLLLLFIMNSRVLNQMNVYAQAISMSVFVVWLSSQGEGRFFEDPMIWAFWGLSLAIQWKPWGESWDG</sequence>
<keyword evidence="7" id="KW-0436">Ligase</keyword>
<feature type="transmembrane region" description="Helical" evidence="5">
    <location>
        <begin position="197"/>
        <end position="214"/>
    </location>
</feature>
<dbReference type="PANTHER" id="PTHR37422:SF13">
    <property type="entry name" value="LIPOPOLYSACCHARIDE BIOSYNTHESIS PROTEIN PA4999-RELATED"/>
    <property type="match status" value="1"/>
</dbReference>
<evidence type="ECO:0000256" key="5">
    <source>
        <dbReference type="SAM" id="Phobius"/>
    </source>
</evidence>
<dbReference type="AlphaFoldDB" id="H5XZM9"/>
<feature type="transmembrane region" description="Helical" evidence="5">
    <location>
        <begin position="220"/>
        <end position="236"/>
    </location>
</feature>
<feature type="transmembrane region" description="Helical" evidence="5">
    <location>
        <begin position="37"/>
        <end position="56"/>
    </location>
</feature>
<dbReference type="OrthoDB" id="9806320at2"/>
<proteinExistence type="predicted"/>
<evidence type="ECO:0000256" key="1">
    <source>
        <dbReference type="ARBA" id="ARBA00004141"/>
    </source>
</evidence>
<dbReference type="eggNOG" id="COG3307">
    <property type="taxonomic scope" value="Bacteria"/>
</dbReference>
<evidence type="ECO:0000256" key="4">
    <source>
        <dbReference type="ARBA" id="ARBA00023136"/>
    </source>
</evidence>
<protein>
    <submittedName>
        <fullName evidence="7">Lipid A core-O-antigen ligase-like enyme</fullName>
    </submittedName>
</protein>
<keyword evidence="2 5" id="KW-0812">Transmembrane</keyword>
<evidence type="ECO:0000313" key="7">
    <source>
        <dbReference type="EMBL" id="EHQ92003.1"/>
    </source>
</evidence>
<evidence type="ECO:0000256" key="2">
    <source>
        <dbReference type="ARBA" id="ARBA00022692"/>
    </source>
</evidence>
<feature type="transmembrane region" description="Helical" evidence="5">
    <location>
        <begin position="243"/>
        <end position="262"/>
    </location>
</feature>
<dbReference type="HOGENOM" id="CLU_561094_0_0_9"/>
<feature type="transmembrane region" description="Helical" evidence="5">
    <location>
        <begin position="328"/>
        <end position="351"/>
    </location>
</feature>
<feature type="domain" description="O-antigen ligase-related" evidence="6">
    <location>
        <begin position="203"/>
        <end position="342"/>
    </location>
</feature>
<evidence type="ECO:0000259" key="6">
    <source>
        <dbReference type="Pfam" id="PF04932"/>
    </source>
</evidence>
<accession>H5XZM9</accession>
<reference evidence="7 8" key="1">
    <citation type="submission" date="2011-11" db="EMBL/GenBank/DDBJ databases">
        <title>The Noncontiguous Finished genome of Desulfosporosinus youngiae DSM 17734.</title>
        <authorList>
            <consortium name="US DOE Joint Genome Institute (JGI-PGF)"/>
            <person name="Lucas S."/>
            <person name="Han J."/>
            <person name="Lapidus A."/>
            <person name="Cheng J.-F."/>
            <person name="Goodwin L."/>
            <person name="Pitluck S."/>
            <person name="Peters L."/>
            <person name="Ovchinnikova G."/>
            <person name="Lu M."/>
            <person name="Land M.L."/>
            <person name="Hauser L."/>
            <person name="Pester M."/>
            <person name="Spring S."/>
            <person name="Ollivier B."/>
            <person name="Rattei T."/>
            <person name="Klenk H.-P."/>
            <person name="Wagner M."/>
            <person name="Loy A."/>
            <person name="Woyke T.J."/>
        </authorList>
    </citation>
    <scope>NUCLEOTIDE SEQUENCE [LARGE SCALE GENOMIC DNA]</scope>
    <source>
        <strain evidence="7 8">DSM 17734</strain>
    </source>
</reference>
<comment type="subcellular location">
    <subcellularLocation>
        <location evidence="1">Membrane</location>
        <topology evidence="1">Multi-pass membrane protein</topology>
    </subcellularLocation>
</comment>